<evidence type="ECO:0000256" key="6">
    <source>
        <dbReference type="HAMAP-Rule" id="MF_01390"/>
    </source>
</evidence>
<dbReference type="GO" id="GO:0003723">
    <property type="term" value="F:RNA binding"/>
    <property type="evidence" value="ECO:0007669"/>
    <property type="project" value="UniProtKB-KW"/>
</dbReference>
<keyword evidence="3 6" id="KW-0507">mRNA processing</keyword>
<dbReference type="PANTHER" id="PTHR34811:SF1">
    <property type="entry name" value="MATURASE K"/>
    <property type="match status" value="1"/>
</dbReference>
<feature type="domain" description="Maturase MatK N-terminal" evidence="9">
    <location>
        <begin position="1"/>
        <end position="329"/>
    </location>
</feature>
<dbReference type="AlphaFoldDB" id="B2Y5M0"/>
<evidence type="ECO:0000259" key="8">
    <source>
        <dbReference type="Pfam" id="PF01348"/>
    </source>
</evidence>
<keyword evidence="2 7" id="KW-0934">Plastid</keyword>
<protein>
    <recommendedName>
        <fullName evidence="6">Maturase K</fullName>
    </recommendedName>
    <alternativeName>
        <fullName evidence="6">Intron maturase</fullName>
    </alternativeName>
</protein>
<geneLocation type="chloroplast" evidence="10"/>
<reference evidence="10" key="1">
    <citation type="journal article" date="2008" name="Mol. Phylogenet. Evol.">
        <title>The value of sampling anomalous taxa in phylogenetic studies: major clades of the Asteraceae revealed.</title>
        <authorList>
            <person name="Panero J.L."/>
            <person name="Funk V.A."/>
        </authorList>
    </citation>
    <scope>NUCLEOTIDE SEQUENCE</scope>
</reference>
<feature type="domain" description="Domain X" evidence="8">
    <location>
        <begin position="359"/>
        <end position="478"/>
    </location>
</feature>
<comment type="subcellular location">
    <subcellularLocation>
        <location evidence="6">Plastid</location>
        <location evidence="6">Chloroplast</location>
    </subcellularLocation>
</comment>
<dbReference type="InterPro" id="IPR002866">
    <property type="entry name" value="Maturase_MatK"/>
</dbReference>
<dbReference type="Pfam" id="PF01824">
    <property type="entry name" value="MatK_N"/>
    <property type="match status" value="1"/>
</dbReference>
<evidence type="ECO:0000256" key="1">
    <source>
        <dbReference type="ARBA" id="ARBA00006621"/>
    </source>
</evidence>
<organism evidence="10">
    <name type="scientific">Felicia heterophylla</name>
    <dbReference type="NCBI Taxonomy" id="496625"/>
    <lineage>
        <taxon>Eukaryota</taxon>
        <taxon>Viridiplantae</taxon>
        <taxon>Streptophyta</taxon>
        <taxon>Embryophyta</taxon>
        <taxon>Tracheophyta</taxon>
        <taxon>Spermatophyta</taxon>
        <taxon>Magnoliopsida</taxon>
        <taxon>eudicotyledons</taxon>
        <taxon>Gunneridae</taxon>
        <taxon>Pentapetalae</taxon>
        <taxon>asterids</taxon>
        <taxon>campanulids</taxon>
        <taxon>Asterales</taxon>
        <taxon>Asteraceae</taxon>
        <taxon>Asteroideae</taxon>
        <taxon>Astereae</taxon>
        <taxon>South American lineages</taxon>
        <taxon>Homochrominae</taxon>
        <taxon>Felicia</taxon>
    </lineage>
</organism>
<keyword evidence="7 10" id="KW-0150">Chloroplast</keyword>
<dbReference type="GO" id="GO:0008380">
    <property type="term" value="P:RNA splicing"/>
    <property type="evidence" value="ECO:0007669"/>
    <property type="project" value="UniProtKB-UniRule"/>
</dbReference>
<name>B2Y5M0_9ASTR</name>
<comment type="similarity">
    <text evidence="1 6">Belongs to the intron maturase 2 family. MatK subfamily.</text>
</comment>
<accession>B2Y5M0</accession>
<evidence type="ECO:0000256" key="5">
    <source>
        <dbReference type="ARBA" id="ARBA00022884"/>
    </source>
</evidence>
<keyword evidence="5 6" id="KW-0694">RNA-binding</keyword>
<evidence type="ECO:0000256" key="7">
    <source>
        <dbReference type="RuleBase" id="RU004226"/>
    </source>
</evidence>
<dbReference type="GO" id="GO:0008033">
    <property type="term" value="P:tRNA processing"/>
    <property type="evidence" value="ECO:0007669"/>
    <property type="project" value="UniProtKB-KW"/>
</dbReference>
<dbReference type="InterPro" id="IPR024937">
    <property type="entry name" value="Domain_X"/>
</dbReference>
<dbReference type="InterPro" id="IPR024942">
    <property type="entry name" value="Maturase_MatK_N"/>
</dbReference>
<evidence type="ECO:0000259" key="9">
    <source>
        <dbReference type="Pfam" id="PF01824"/>
    </source>
</evidence>
<proteinExistence type="inferred from homology"/>
<sequence length="502" mass="59071">MDKFQGYLGLDRSQQHYFLYPLIFQEYIYVLAHDHGLNRSILLENAGYDNKSSLLIVKRLISRMYEQNHLILSVNDSKQTPFLGQTHNFYSQIMSEVSSIIMELPLSLRLISSLERKRAVQSDNLRSIHSIFSFLEDNLSHLNYVLDILIPYPAHLEILVQALRYWIKDASSLHLLRFFLHEGHNWDSLIISNSKKASSSFSKRNQRLFFFLYTFHVCEYESGFLFLRNKSSHLRSTSSGAFIERFYFYGKREHFPRAFQANFWLFKDPFMHYARYQGKSILALKGTFLLMNKWKYYFVNFWKSYFYLWSQPGRISINQLSNHSLDFLGYRSSVAVKSSMVRSQMLENAFLIDNAIQTFDTLVPIMSLIGSLAKSKFCNAWGHPIGKAVWADLADSDIIARFGRIHRNLSHYHSGSSKKKSLYRVKYILRLSCARTLARKHKSTVRAFLKKFGSELFEEFFTEEEQVFSLTFPRVSSISRRLSRRRIWYLDIICINDLVNHA</sequence>
<evidence type="ECO:0000256" key="2">
    <source>
        <dbReference type="ARBA" id="ARBA00022640"/>
    </source>
</evidence>
<evidence type="ECO:0000313" key="10">
    <source>
        <dbReference type="EMBL" id="ACB29253.1"/>
    </source>
</evidence>
<gene>
    <name evidence="6 10" type="primary">matK</name>
</gene>
<evidence type="ECO:0000256" key="3">
    <source>
        <dbReference type="ARBA" id="ARBA00022664"/>
    </source>
</evidence>
<dbReference type="EMBL" id="EU385353">
    <property type="protein sequence ID" value="ACB29253.1"/>
    <property type="molecule type" value="Genomic_DNA"/>
</dbReference>
<keyword evidence="4 6" id="KW-0819">tRNA processing</keyword>
<comment type="function">
    <text evidence="6 7">Usually encoded in the trnK tRNA gene intron. Probably assists in splicing its own and other chloroplast group II introns.</text>
</comment>
<dbReference type="PANTHER" id="PTHR34811">
    <property type="entry name" value="MATURASE K"/>
    <property type="match status" value="1"/>
</dbReference>
<evidence type="ECO:0000256" key="4">
    <source>
        <dbReference type="ARBA" id="ARBA00022694"/>
    </source>
</evidence>
<dbReference type="HAMAP" id="MF_01390">
    <property type="entry name" value="MatK"/>
    <property type="match status" value="1"/>
</dbReference>
<dbReference type="GO" id="GO:0009507">
    <property type="term" value="C:chloroplast"/>
    <property type="evidence" value="ECO:0007669"/>
    <property type="project" value="UniProtKB-SubCell"/>
</dbReference>
<dbReference type="Pfam" id="PF01348">
    <property type="entry name" value="Intron_maturas2"/>
    <property type="match status" value="1"/>
</dbReference>
<dbReference type="GO" id="GO:0006397">
    <property type="term" value="P:mRNA processing"/>
    <property type="evidence" value="ECO:0007669"/>
    <property type="project" value="UniProtKB-KW"/>
</dbReference>